<dbReference type="Proteomes" id="UP000034098">
    <property type="component" value="Unassembled WGS sequence"/>
</dbReference>
<evidence type="ECO:0000313" key="3">
    <source>
        <dbReference type="Proteomes" id="UP000034098"/>
    </source>
</evidence>
<proteinExistence type="predicted"/>
<dbReference type="PANTHER" id="PTHR43649">
    <property type="entry name" value="ARABINOSE-BINDING PROTEIN-RELATED"/>
    <property type="match status" value="1"/>
</dbReference>
<dbReference type="InterPro" id="IPR006059">
    <property type="entry name" value="SBP"/>
</dbReference>
<evidence type="ECO:0000313" key="2">
    <source>
        <dbReference type="EMBL" id="KJL40197.1"/>
    </source>
</evidence>
<dbReference type="RefSeq" id="WP_045301801.1">
    <property type="nucleotide sequence ID" value="NZ_JYJA01000040.1"/>
</dbReference>
<dbReference type="AlphaFoldDB" id="A0A0M2H6J2"/>
<organism evidence="2 3">
    <name type="scientific">Microbacterium trichothecenolyticum</name>
    <name type="common">Aureobacterium trichothecenolyticum</name>
    <dbReference type="NCBI Taxonomy" id="69370"/>
    <lineage>
        <taxon>Bacteria</taxon>
        <taxon>Bacillati</taxon>
        <taxon>Actinomycetota</taxon>
        <taxon>Actinomycetes</taxon>
        <taxon>Micrococcales</taxon>
        <taxon>Microbacteriaceae</taxon>
        <taxon>Microbacterium</taxon>
    </lineage>
</organism>
<gene>
    <name evidence="2" type="primary">msmE_10</name>
    <name evidence="2" type="ORF">RS82_03522</name>
</gene>
<comment type="caution">
    <text evidence="2">The sequence shown here is derived from an EMBL/GenBank/DDBJ whole genome shotgun (WGS) entry which is preliminary data.</text>
</comment>
<dbReference type="PATRIC" id="fig|69370.6.peg.3585"/>
<protein>
    <submittedName>
        <fullName evidence="2">Multiple sugar-binding protein</fullName>
    </submittedName>
</protein>
<keyword evidence="1" id="KW-0732">Signal</keyword>
<name>A0A0M2H6J2_MICTR</name>
<feature type="chain" id="PRO_5038770817" evidence="1">
    <location>
        <begin position="29"/>
        <end position="420"/>
    </location>
</feature>
<dbReference type="PANTHER" id="PTHR43649:SF12">
    <property type="entry name" value="DIACETYLCHITOBIOSE BINDING PROTEIN DASA"/>
    <property type="match status" value="1"/>
</dbReference>
<dbReference type="OrthoDB" id="2060074at2"/>
<dbReference type="EMBL" id="JYJA01000040">
    <property type="protein sequence ID" value="KJL40197.1"/>
    <property type="molecule type" value="Genomic_DNA"/>
</dbReference>
<dbReference type="Pfam" id="PF01547">
    <property type="entry name" value="SBP_bac_1"/>
    <property type="match status" value="1"/>
</dbReference>
<sequence>MTHTFPSARATVRLAAGAAALATAVALAGCSGAPADDRTVLTFFSWSNEETMTPVIEAFEEENPDIRIEFSSAPPVAEYISTLQNRLGSNTAADVFLIAAENKTNLIEGGFVEDLSDEPFMDVASEFNTATYAGPGGEAYGLSISSWASGILYNEDLLAEHGYDEFPTDWDSFVEMLTTLKSAGVVPFLESWQGFPTSLGSAVGLANFEQGGDVDAQIFAGESTFEDLWTDPLTPWDELIADGVLSPDMVGLTGDQVRDEFVGGRVAMITTGPWDVGTIREANPDIDFTFAGVPQEGGEPFFTGAASPGYAINTAAKEPEAAKKFLEFLASEEGVRIFQEQTNDMTTTSNYTPTIDESLEVPFQALLDGKFYLPMISWPKYQDALYTELVAQIQLMAQGQATPADVGAALDAKLAQESGE</sequence>
<evidence type="ECO:0000256" key="1">
    <source>
        <dbReference type="SAM" id="SignalP"/>
    </source>
</evidence>
<feature type="signal peptide" evidence="1">
    <location>
        <begin position="1"/>
        <end position="28"/>
    </location>
</feature>
<dbReference type="SUPFAM" id="SSF53850">
    <property type="entry name" value="Periplasmic binding protein-like II"/>
    <property type="match status" value="1"/>
</dbReference>
<dbReference type="InterPro" id="IPR050490">
    <property type="entry name" value="Bact_solute-bd_prot1"/>
</dbReference>
<reference evidence="2 3" key="1">
    <citation type="submission" date="2015-02" db="EMBL/GenBank/DDBJ databases">
        <title>Draft genome sequences of ten Microbacterium spp. with emphasis on heavy metal contaminated environments.</title>
        <authorList>
            <person name="Corretto E."/>
        </authorList>
    </citation>
    <scope>NUCLEOTIDE SEQUENCE [LARGE SCALE GENOMIC DNA]</scope>
    <source>
        <strain evidence="2 3">DSM 8608</strain>
    </source>
</reference>
<keyword evidence="3" id="KW-1185">Reference proteome</keyword>
<dbReference type="Gene3D" id="3.40.190.10">
    <property type="entry name" value="Periplasmic binding protein-like II"/>
    <property type="match status" value="2"/>
</dbReference>
<accession>A0A0M2H6J2</accession>